<feature type="chain" id="PRO_5042563616" evidence="2">
    <location>
        <begin position="26"/>
        <end position="469"/>
    </location>
</feature>
<dbReference type="EMBL" id="JAUDZG010000002">
    <property type="protein sequence ID" value="KAK3309087.1"/>
    <property type="molecule type" value="Genomic_DNA"/>
</dbReference>
<reference evidence="3" key="2">
    <citation type="submission" date="2023-06" db="EMBL/GenBank/DDBJ databases">
        <authorList>
            <consortium name="Lawrence Berkeley National Laboratory"/>
            <person name="Mondo S.J."/>
            <person name="Hensen N."/>
            <person name="Bonometti L."/>
            <person name="Westerberg I."/>
            <person name="Brannstrom I.O."/>
            <person name="Guillou S."/>
            <person name="Cros-Aarteil S."/>
            <person name="Calhoun S."/>
            <person name="Haridas S."/>
            <person name="Kuo A."/>
            <person name="Pangilinan J."/>
            <person name="Riley R."/>
            <person name="Labutti K."/>
            <person name="Andreopoulos B."/>
            <person name="Lipzen A."/>
            <person name="Chen C."/>
            <person name="Yanf M."/>
            <person name="Daum C."/>
            <person name="Ng V."/>
            <person name="Clum A."/>
            <person name="Steindorff A."/>
            <person name="Ohm R."/>
            <person name="Martin F."/>
            <person name="Silar P."/>
            <person name="Natvig D."/>
            <person name="Lalanne C."/>
            <person name="Gautier V."/>
            <person name="Ament-Velasquez S.L."/>
            <person name="Kruys A."/>
            <person name="Hutchinson M.I."/>
            <person name="Powell A.J."/>
            <person name="Barry K."/>
            <person name="Miller A.N."/>
            <person name="Grigoriev I.V."/>
            <person name="Debuchy R."/>
            <person name="Gladieux P."/>
            <person name="Thoren M.H."/>
            <person name="Johannesson H."/>
        </authorList>
    </citation>
    <scope>NUCLEOTIDE SEQUENCE</scope>
    <source>
        <strain evidence="3">CBS 333.67</strain>
    </source>
</reference>
<reference evidence="3" key="1">
    <citation type="journal article" date="2023" name="Mol. Phylogenet. Evol.">
        <title>Genome-scale phylogeny and comparative genomics of the fungal order Sordariales.</title>
        <authorList>
            <person name="Hensen N."/>
            <person name="Bonometti L."/>
            <person name="Westerberg I."/>
            <person name="Brannstrom I.O."/>
            <person name="Guillou S."/>
            <person name="Cros-Aarteil S."/>
            <person name="Calhoun S."/>
            <person name="Haridas S."/>
            <person name="Kuo A."/>
            <person name="Mondo S."/>
            <person name="Pangilinan J."/>
            <person name="Riley R."/>
            <person name="LaButti K."/>
            <person name="Andreopoulos B."/>
            <person name="Lipzen A."/>
            <person name="Chen C."/>
            <person name="Yan M."/>
            <person name="Daum C."/>
            <person name="Ng V."/>
            <person name="Clum A."/>
            <person name="Steindorff A."/>
            <person name="Ohm R.A."/>
            <person name="Martin F."/>
            <person name="Silar P."/>
            <person name="Natvig D.O."/>
            <person name="Lalanne C."/>
            <person name="Gautier V."/>
            <person name="Ament-Velasquez S.L."/>
            <person name="Kruys A."/>
            <person name="Hutchinson M.I."/>
            <person name="Powell A.J."/>
            <person name="Barry K."/>
            <person name="Miller A.N."/>
            <person name="Grigoriev I.V."/>
            <person name="Debuchy R."/>
            <person name="Gladieux P."/>
            <person name="Hiltunen Thoren M."/>
            <person name="Johannesson H."/>
        </authorList>
    </citation>
    <scope>NUCLEOTIDE SEQUENCE</scope>
    <source>
        <strain evidence="3">CBS 333.67</strain>
    </source>
</reference>
<dbReference type="RefSeq" id="XP_062724867.1">
    <property type="nucleotide sequence ID" value="XM_062861732.1"/>
</dbReference>
<dbReference type="GO" id="GO:0008081">
    <property type="term" value="F:phosphoric diester hydrolase activity"/>
    <property type="evidence" value="ECO:0007669"/>
    <property type="project" value="InterPro"/>
</dbReference>
<comment type="caution">
    <text evidence="3">The sequence shown here is derived from an EMBL/GenBank/DDBJ whole genome shotgun (WGS) entry which is preliminary data.</text>
</comment>
<protein>
    <submittedName>
        <fullName evidence="3">PLC-like phosphodiesterase</fullName>
    </submittedName>
</protein>
<evidence type="ECO:0000313" key="3">
    <source>
        <dbReference type="EMBL" id="KAK3309087.1"/>
    </source>
</evidence>
<dbReference type="PANTHER" id="PTHR13593">
    <property type="match status" value="1"/>
</dbReference>
<feature type="compositionally biased region" description="Low complexity" evidence="1">
    <location>
        <begin position="115"/>
        <end position="134"/>
    </location>
</feature>
<dbReference type="InterPro" id="IPR017946">
    <property type="entry name" value="PLC-like_Pdiesterase_TIM-brl"/>
</dbReference>
<dbReference type="Gene3D" id="3.20.20.190">
    <property type="entry name" value="Phosphatidylinositol (PI) phosphodiesterase"/>
    <property type="match status" value="1"/>
</dbReference>
<dbReference type="SUPFAM" id="SSF51695">
    <property type="entry name" value="PLC-like phosphodiesterases"/>
    <property type="match status" value="1"/>
</dbReference>
<accession>A0AAJ0GZQ8</accession>
<dbReference type="GO" id="GO:0006629">
    <property type="term" value="P:lipid metabolic process"/>
    <property type="evidence" value="ECO:0007669"/>
    <property type="project" value="InterPro"/>
</dbReference>
<dbReference type="AlphaFoldDB" id="A0AAJ0GZQ8"/>
<proteinExistence type="predicted"/>
<feature type="compositionally biased region" description="Low complexity" evidence="1">
    <location>
        <begin position="30"/>
        <end position="39"/>
    </location>
</feature>
<sequence length="469" mass="50293">MAPLKRMAALLWAVSLSITIAPVHCENAESSRSSSSSSSDEIVELTGTRKDATKPGTGPPTGPYQTISSTVTLATTTMPTDLGVLTANYTEADETATVTYLTGSVTSSAMTATTTSISGGNATTSSSSSTSAAAPPKPTNTRPCNNYPELCARKYSNITQVGCHNSPFVRAGSAAANQQFPVVDQLNDGVRFLQAQIQWPTNGSVPHFCHTSCDLLDAGPITDWLRTVRDWVAAHPYDVVTILLGNGNYSTPDKYVPYLQESGITQFAYTPSRVPLAAADWPTLAQLILSGQRVVLFLDYMANQTAYPWLLDEFSHMWETPFDPVDTAFPCTVERPPGLSAEDAREKRLYLMNHNLNAEVSLLGQAILVPAVSQLNVTNGVEGNGSLGMAAGNCRAEWGRPPNVLNVDYYNFGSYPGSVFEVAARMNNVTYERRSCCGPGSSAAVRVGSPMASFVWMGLAWGVWMVGLI</sequence>
<evidence type="ECO:0000313" key="4">
    <source>
        <dbReference type="Proteomes" id="UP001273166"/>
    </source>
</evidence>
<dbReference type="GeneID" id="87880561"/>
<evidence type="ECO:0000256" key="1">
    <source>
        <dbReference type="SAM" id="MobiDB-lite"/>
    </source>
</evidence>
<feature type="region of interest" description="Disordered" evidence="1">
    <location>
        <begin position="27"/>
        <end position="66"/>
    </location>
</feature>
<dbReference type="PANTHER" id="PTHR13593:SF140">
    <property type="entry name" value="PLC-LIKE PHOSPHODIESTERASE"/>
    <property type="match status" value="1"/>
</dbReference>
<organism evidence="3 4">
    <name type="scientific">Chaetomium strumarium</name>
    <dbReference type="NCBI Taxonomy" id="1170767"/>
    <lineage>
        <taxon>Eukaryota</taxon>
        <taxon>Fungi</taxon>
        <taxon>Dikarya</taxon>
        <taxon>Ascomycota</taxon>
        <taxon>Pezizomycotina</taxon>
        <taxon>Sordariomycetes</taxon>
        <taxon>Sordariomycetidae</taxon>
        <taxon>Sordariales</taxon>
        <taxon>Chaetomiaceae</taxon>
        <taxon>Chaetomium</taxon>
    </lineage>
</organism>
<dbReference type="Pfam" id="PF26146">
    <property type="entry name" value="PI-PLC_X"/>
    <property type="match status" value="1"/>
</dbReference>
<evidence type="ECO:0000256" key="2">
    <source>
        <dbReference type="SAM" id="SignalP"/>
    </source>
</evidence>
<keyword evidence="4" id="KW-1185">Reference proteome</keyword>
<keyword evidence="2" id="KW-0732">Signal</keyword>
<feature type="signal peptide" evidence="2">
    <location>
        <begin position="1"/>
        <end position="25"/>
    </location>
</feature>
<dbReference type="InterPro" id="IPR051057">
    <property type="entry name" value="PI-PLC_domain"/>
</dbReference>
<gene>
    <name evidence="3" type="ORF">B0T15DRAFT_129009</name>
</gene>
<name>A0AAJ0GZQ8_9PEZI</name>
<feature type="region of interest" description="Disordered" evidence="1">
    <location>
        <begin position="115"/>
        <end position="144"/>
    </location>
</feature>
<dbReference type="Proteomes" id="UP001273166">
    <property type="component" value="Unassembled WGS sequence"/>
</dbReference>